<dbReference type="EMBL" id="JAFNEN010000410">
    <property type="protein sequence ID" value="KAG8183683.1"/>
    <property type="molecule type" value="Genomic_DNA"/>
</dbReference>
<feature type="compositionally biased region" description="Polar residues" evidence="2">
    <location>
        <begin position="65"/>
        <end position="74"/>
    </location>
</feature>
<evidence type="ECO:0000256" key="2">
    <source>
        <dbReference type="SAM" id="MobiDB-lite"/>
    </source>
</evidence>
<dbReference type="GO" id="GO:0051015">
    <property type="term" value="F:actin filament binding"/>
    <property type="evidence" value="ECO:0007669"/>
    <property type="project" value="InterPro"/>
</dbReference>
<dbReference type="GO" id="GO:0005737">
    <property type="term" value="C:cytoplasm"/>
    <property type="evidence" value="ECO:0007669"/>
    <property type="project" value="TreeGrafter"/>
</dbReference>
<evidence type="ECO:0000313" key="5">
    <source>
        <dbReference type="Proteomes" id="UP000827092"/>
    </source>
</evidence>
<feature type="region of interest" description="Disordered" evidence="2">
    <location>
        <begin position="51"/>
        <end position="74"/>
    </location>
</feature>
<evidence type="ECO:0000313" key="4">
    <source>
        <dbReference type="EMBL" id="KAG8183683.1"/>
    </source>
</evidence>
<dbReference type="SMART" id="SM00153">
    <property type="entry name" value="VHP"/>
    <property type="match status" value="1"/>
</dbReference>
<sequence length="1030" mass="118358">MRKPSGERPRSLLDRIMMLGEAQDQWRNRVEDKDASQFTVAGKMVQMKYSPQASPVISRKKYSPKTVQSRSKTTNIQELSSYISQSVPASPYHLSKSQSSLITSSSTPEIEKTTKTNTVSVPKIDDESFTSFFKSAKERISRISVSTIDFSDEVFEYLSTETHQLLSSHRREKFTPRKHAASGNPLRLLASHPDLKQSYEEIHQGVAERELERMKIERLAKGSSLAMSALAGLASTEDFKNVALKKGATVEPVSEKNSLLQIKGRRCAQVRLVEPKASSLNHGDSYVLVTPKQVYCWHGEFSNVIERVKALEVANLVQSSKDLGFKGQDEVLVIEEENESHAQLQKQFFQVLEVVANNIRAAGAPDEDELYEIAIVNTNAVYKLEENELKPFDDFCGEIPKIEMLKPDMIYVFDFGSEMYVWCGKLASTELRKTATSLAQELWDEGYNYSECDINPLNALFDGPLKNQESKRPEWCTFLRTSQHREPVLFKEKFFDWPNIHPLITQKSHENNKSNKVPACISNLQPCDHQSLLDNEPEEPDTVLENSHVGRGLEWHDEVERRHFRITTVSHRMWHISEQGYEVMPEESWGQFHDHDTYVVRWQYMVSSTGRTLKGGASRYSFVGRKRWAYFFWQGEKSPITEKGASALMTIELNEEKGPHIRVTCGKEPPCFLNLFRGQMVVYNSRRDEHPSKDAGPWKLFMLRGDMKTETVLQEEKLSKGSLRSRTSFLVVNQLTGKMFIWHGCKSAAHTREYMLNSAQLVVDNRPNEMKFDDDADLQLNEVEEGSEPKEFWVWSSNKDESYCSLLNSEYAYDFTPRLFLFDSMSGSMCAKEIVCPYFTKTHSCPFPLLQSDLKNASQPALFLLDNDHEVFVWQGCLPSDNAESENSITGSTKLRWEISRRLVMETVLKYCQGKNSKEVPKAYSVHAGAEPLNFTNIFPQWQEWDFKCELSEDDQKVRYVQEVWSQLSRNRYSLQELQAKNRPPGVDLLRLESYLTDEEFEKVLGVKKDEFYSMPSWKQSELKKPNGLF</sequence>
<dbReference type="Gene3D" id="3.40.20.10">
    <property type="entry name" value="Severin"/>
    <property type="match status" value="5"/>
</dbReference>
<dbReference type="Proteomes" id="UP000827092">
    <property type="component" value="Unassembled WGS sequence"/>
</dbReference>
<dbReference type="PANTHER" id="PTHR11977">
    <property type="entry name" value="VILLIN"/>
    <property type="match status" value="1"/>
</dbReference>
<dbReference type="Gene3D" id="1.10.950.10">
    <property type="entry name" value="Villin headpiece domain"/>
    <property type="match status" value="1"/>
</dbReference>
<name>A0AAV6UIQ4_9ARAC</name>
<dbReference type="GO" id="GO:0015629">
    <property type="term" value="C:actin cytoskeleton"/>
    <property type="evidence" value="ECO:0007669"/>
    <property type="project" value="TreeGrafter"/>
</dbReference>
<dbReference type="GO" id="GO:0051016">
    <property type="term" value="P:barbed-end actin filament capping"/>
    <property type="evidence" value="ECO:0007669"/>
    <property type="project" value="TreeGrafter"/>
</dbReference>
<comment type="similarity">
    <text evidence="1">Belongs to the villin/gelsolin family.</text>
</comment>
<comment type="caution">
    <text evidence="4">The sequence shown here is derived from an EMBL/GenBank/DDBJ whole genome shotgun (WGS) entry which is preliminary data.</text>
</comment>
<evidence type="ECO:0000256" key="1">
    <source>
        <dbReference type="ARBA" id="ARBA00008418"/>
    </source>
</evidence>
<dbReference type="SUPFAM" id="SSF55753">
    <property type="entry name" value="Actin depolymerizing proteins"/>
    <property type="match status" value="5"/>
</dbReference>
<reference evidence="4 5" key="1">
    <citation type="journal article" date="2022" name="Nat. Ecol. Evol.">
        <title>A masculinizing supergene underlies an exaggerated male reproductive morph in a spider.</title>
        <authorList>
            <person name="Hendrickx F."/>
            <person name="De Corte Z."/>
            <person name="Sonet G."/>
            <person name="Van Belleghem S.M."/>
            <person name="Kostlbacher S."/>
            <person name="Vangestel C."/>
        </authorList>
    </citation>
    <scope>NUCLEOTIDE SEQUENCE [LARGE SCALE GENOMIC DNA]</scope>
    <source>
        <strain evidence="4">W744_W776</strain>
    </source>
</reference>
<dbReference type="Pfam" id="PF02209">
    <property type="entry name" value="VHP"/>
    <property type="match status" value="1"/>
</dbReference>
<evidence type="ECO:0000259" key="3">
    <source>
        <dbReference type="PROSITE" id="PS51089"/>
    </source>
</evidence>
<dbReference type="GO" id="GO:0005546">
    <property type="term" value="F:phosphatidylinositol-4,5-bisphosphate binding"/>
    <property type="evidence" value="ECO:0007669"/>
    <property type="project" value="TreeGrafter"/>
</dbReference>
<dbReference type="SMART" id="SM00262">
    <property type="entry name" value="GEL"/>
    <property type="match status" value="4"/>
</dbReference>
<dbReference type="InterPro" id="IPR003128">
    <property type="entry name" value="Villin_headpiece"/>
</dbReference>
<dbReference type="InterPro" id="IPR036886">
    <property type="entry name" value="Villin_headpiece_dom_sf"/>
</dbReference>
<dbReference type="GO" id="GO:0008154">
    <property type="term" value="P:actin polymerization or depolymerization"/>
    <property type="evidence" value="ECO:0007669"/>
    <property type="project" value="TreeGrafter"/>
</dbReference>
<dbReference type="PROSITE" id="PS51089">
    <property type="entry name" value="HP"/>
    <property type="match status" value="1"/>
</dbReference>
<feature type="domain" description="HP" evidence="3">
    <location>
        <begin position="967"/>
        <end position="1030"/>
    </location>
</feature>
<dbReference type="AlphaFoldDB" id="A0AAV6UIQ4"/>
<dbReference type="InterPro" id="IPR007122">
    <property type="entry name" value="Villin/Gelsolin"/>
</dbReference>
<keyword evidence="5" id="KW-1185">Reference proteome</keyword>
<dbReference type="Pfam" id="PF00626">
    <property type="entry name" value="Gelsolin"/>
    <property type="match status" value="2"/>
</dbReference>
<dbReference type="InterPro" id="IPR007123">
    <property type="entry name" value="Gelsolin-like_dom"/>
</dbReference>
<protein>
    <recommendedName>
        <fullName evidence="3">HP domain-containing protein</fullName>
    </recommendedName>
</protein>
<dbReference type="SUPFAM" id="SSF47050">
    <property type="entry name" value="VHP, Villin headpiece domain"/>
    <property type="match status" value="1"/>
</dbReference>
<dbReference type="PANTHER" id="PTHR11977:SF45">
    <property type="entry name" value="SUPERVILLIN"/>
    <property type="match status" value="1"/>
</dbReference>
<dbReference type="GO" id="GO:0051014">
    <property type="term" value="P:actin filament severing"/>
    <property type="evidence" value="ECO:0007669"/>
    <property type="project" value="TreeGrafter"/>
</dbReference>
<gene>
    <name evidence="4" type="ORF">JTE90_028047</name>
</gene>
<accession>A0AAV6UIQ4</accession>
<organism evidence="4 5">
    <name type="scientific">Oedothorax gibbosus</name>
    <dbReference type="NCBI Taxonomy" id="931172"/>
    <lineage>
        <taxon>Eukaryota</taxon>
        <taxon>Metazoa</taxon>
        <taxon>Ecdysozoa</taxon>
        <taxon>Arthropoda</taxon>
        <taxon>Chelicerata</taxon>
        <taxon>Arachnida</taxon>
        <taxon>Araneae</taxon>
        <taxon>Araneomorphae</taxon>
        <taxon>Entelegynae</taxon>
        <taxon>Araneoidea</taxon>
        <taxon>Linyphiidae</taxon>
        <taxon>Erigoninae</taxon>
        <taxon>Oedothorax</taxon>
    </lineage>
</organism>
<proteinExistence type="inferred from homology"/>
<dbReference type="InterPro" id="IPR029006">
    <property type="entry name" value="ADF-H/Gelsolin-like_dom_sf"/>
</dbReference>